<evidence type="ECO:0000259" key="2">
    <source>
        <dbReference type="Pfam" id="PF02517"/>
    </source>
</evidence>
<dbReference type="InterPro" id="IPR003675">
    <property type="entry name" value="Rce1/LyrA-like_dom"/>
</dbReference>
<sequence length="505" mass="56019">MNETGRLRAALICASYVLVALIACVALGRLAAQMTATQLLDQAQHQLARIEANQPLWEWQLRKPRDLVAGRAFGNATVVQDDDALRVTSEDGTPFELGLPIASPLDLRHWPILQLALQSNTAGNIGLVWQGSSHALACLAPSAHVLTPDTSSLRIDLRDLAWKSAEQGKCATPGIAQMLRLRVQLPRDGSLRIASAALLTTEPMPHLQDVAIDLPKNALQQGMDRITARTQNWPMPLFRLPDGISAEAMLALSNRLRDRWPAALIVPAGETPQAEPMARPRQAWAWSACIVYLLVLLWLALRPVRGRLRPWIEIAGCLLGPLWVITGLHWGLRPTPLGLTTFGGGLVYALAIERRHLPRLWRWPGAGRQWLWPLATLPVTVLLAMFYGHALRPLLLGHVLAYFAWAWLQQWLILVVLLHRFERILPRPSWAIVPVALVFALLHTPNAALMQLCFVGELWWAWCFLRSRSVLPVALSHAICALLVESALAGGPLLRSLEVSARFFL</sequence>
<protein>
    <recommendedName>
        <fullName evidence="2">CAAX prenyl protease 2/Lysostaphin resistance protein A-like domain-containing protein</fullName>
    </recommendedName>
</protein>
<dbReference type="Pfam" id="PF02517">
    <property type="entry name" value="Rce1-like"/>
    <property type="match status" value="1"/>
</dbReference>
<accession>A0ABQ1FKL7</accession>
<feature type="transmembrane region" description="Helical" evidence="1">
    <location>
        <begin position="370"/>
        <end position="387"/>
    </location>
</feature>
<dbReference type="Proteomes" id="UP000620046">
    <property type="component" value="Unassembled WGS sequence"/>
</dbReference>
<comment type="caution">
    <text evidence="3">The sequence shown here is derived from an EMBL/GenBank/DDBJ whole genome shotgun (WGS) entry which is preliminary data.</text>
</comment>
<evidence type="ECO:0000313" key="3">
    <source>
        <dbReference type="EMBL" id="GGA16729.1"/>
    </source>
</evidence>
<dbReference type="PROSITE" id="PS51257">
    <property type="entry name" value="PROKAR_LIPOPROTEIN"/>
    <property type="match status" value="1"/>
</dbReference>
<evidence type="ECO:0000256" key="1">
    <source>
        <dbReference type="SAM" id="Phobius"/>
    </source>
</evidence>
<feature type="transmembrane region" description="Helical" evidence="1">
    <location>
        <begin position="308"/>
        <end position="325"/>
    </location>
</feature>
<keyword evidence="4" id="KW-1185">Reference proteome</keyword>
<evidence type="ECO:0000313" key="4">
    <source>
        <dbReference type="Proteomes" id="UP000620046"/>
    </source>
</evidence>
<feature type="transmembrane region" description="Helical" evidence="1">
    <location>
        <begin position="283"/>
        <end position="301"/>
    </location>
</feature>
<proteinExistence type="predicted"/>
<organism evidence="3 4">
    <name type="scientific">Dyella nitratireducens</name>
    <dbReference type="NCBI Taxonomy" id="1849580"/>
    <lineage>
        <taxon>Bacteria</taxon>
        <taxon>Pseudomonadati</taxon>
        <taxon>Pseudomonadota</taxon>
        <taxon>Gammaproteobacteria</taxon>
        <taxon>Lysobacterales</taxon>
        <taxon>Rhodanobacteraceae</taxon>
        <taxon>Dyella</taxon>
    </lineage>
</organism>
<gene>
    <name evidence="3" type="ORF">GCM10010981_00520</name>
</gene>
<dbReference type="EMBL" id="BMJA01000001">
    <property type="protein sequence ID" value="GGA16729.1"/>
    <property type="molecule type" value="Genomic_DNA"/>
</dbReference>
<keyword evidence="1" id="KW-0812">Transmembrane</keyword>
<keyword evidence="1" id="KW-1133">Transmembrane helix</keyword>
<feature type="transmembrane region" description="Helical" evidence="1">
    <location>
        <begin position="331"/>
        <end position="350"/>
    </location>
</feature>
<keyword evidence="1" id="KW-0472">Membrane</keyword>
<feature type="transmembrane region" description="Helical" evidence="1">
    <location>
        <begin position="430"/>
        <end position="462"/>
    </location>
</feature>
<feature type="transmembrane region" description="Helical" evidence="1">
    <location>
        <begin position="474"/>
        <end position="494"/>
    </location>
</feature>
<feature type="domain" description="CAAX prenyl protease 2/Lysostaphin resistance protein A-like" evidence="2">
    <location>
        <begin position="396"/>
        <end position="482"/>
    </location>
</feature>
<feature type="transmembrane region" description="Helical" evidence="1">
    <location>
        <begin position="399"/>
        <end position="418"/>
    </location>
</feature>
<reference evidence="4" key="1">
    <citation type="journal article" date="2019" name="Int. J. Syst. Evol. Microbiol.">
        <title>The Global Catalogue of Microorganisms (GCM) 10K type strain sequencing project: providing services to taxonomists for standard genome sequencing and annotation.</title>
        <authorList>
            <consortium name="The Broad Institute Genomics Platform"/>
            <consortium name="The Broad Institute Genome Sequencing Center for Infectious Disease"/>
            <person name="Wu L."/>
            <person name="Ma J."/>
        </authorList>
    </citation>
    <scope>NUCLEOTIDE SEQUENCE [LARGE SCALE GENOMIC DNA]</scope>
    <source>
        <strain evidence="4">CGMCC 1.15439</strain>
    </source>
</reference>
<name>A0ABQ1FKL7_9GAMM</name>